<name>A0A655DU80_SALET</name>
<reference evidence="3 4" key="1">
    <citation type="submission" date="2015-03" db="EMBL/GenBank/DDBJ databases">
        <authorList>
            <consortium name="Pathogen Informatics"/>
        </authorList>
    </citation>
    <scope>NUCLEOTIDE SEQUENCE [LARGE SCALE GENOMIC DNA]</scope>
    <source>
        <strain evidence="2 3">3476</strain>
        <strain evidence="1 4">A1104</strain>
    </source>
</reference>
<proteinExistence type="predicted"/>
<evidence type="ECO:0000313" key="2">
    <source>
        <dbReference type="EMBL" id="CNU92754.1"/>
    </source>
</evidence>
<protein>
    <submittedName>
        <fullName evidence="1">Uncharacterized protein</fullName>
    </submittedName>
</protein>
<dbReference type="AlphaFoldDB" id="A0A655DU80"/>
<dbReference type="EMBL" id="CQPC01000067">
    <property type="protein sequence ID" value="CNU92754.1"/>
    <property type="molecule type" value="Genomic_DNA"/>
</dbReference>
<evidence type="ECO:0000313" key="1">
    <source>
        <dbReference type="EMBL" id="CNU85193.1"/>
    </source>
</evidence>
<dbReference type="Proteomes" id="UP000041314">
    <property type="component" value="Unassembled WGS sequence"/>
</dbReference>
<evidence type="ECO:0000313" key="4">
    <source>
        <dbReference type="Proteomes" id="UP000041314"/>
    </source>
</evidence>
<gene>
    <name evidence="1" type="ORF">ERS008198_03715</name>
    <name evidence="2" type="ORF">ERS008202_03870</name>
</gene>
<evidence type="ECO:0000313" key="3">
    <source>
        <dbReference type="Proteomes" id="UP000039541"/>
    </source>
</evidence>
<sequence>MVDIFCVLRRENHGVDTDDFAVVILESDLAFCIRTQPWQGAIFTHFSLTLYQTVRVGDWRRHQYVGFICRVAKHQALVARALFQRICAVNALVDIRRLFANCAQYRARVGVKAHVGMHIANFAHRITGNLFDIDPGAGGDLTAN</sequence>
<organism evidence="1 4">
    <name type="scientific">Salmonella enterica subsp. enterica serovar Bovismorbificans</name>
    <dbReference type="NCBI Taxonomy" id="58097"/>
    <lineage>
        <taxon>Bacteria</taxon>
        <taxon>Pseudomonadati</taxon>
        <taxon>Pseudomonadota</taxon>
        <taxon>Gammaproteobacteria</taxon>
        <taxon>Enterobacterales</taxon>
        <taxon>Enterobacteriaceae</taxon>
        <taxon>Salmonella</taxon>
    </lineage>
</organism>
<accession>A0A655DU80</accession>
<dbReference type="Proteomes" id="UP000039541">
    <property type="component" value="Unassembled WGS sequence"/>
</dbReference>
<dbReference type="EMBL" id="CQPA01000039">
    <property type="protein sequence ID" value="CNU85193.1"/>
    <property type="molecule type" value="Genomic_DNA"/>
</dbReference>